<dbReference type="PANTHER" id="PTHR38926">
    <property type="entry name" value="F-BOX DOMAIN CONTAINING PROTEIN, EXPRESSED"/>
    <property type="match status" value="1"/>
</dbReference>
<reference evidence="4 5" key="2">
    <citation type="submission" date="2024-01" db="EMBL/GenBank/DDBJ databases">
        <title>Comparative genomics of Cryptococcus and Kwoniella reveals pathogenesis evolution and contrasting modes of karyotype evolution via chromosome fusion or intercentromeric recombination.</title>
        <authorList>
            <person name="Coelho M.A."/>
            <person name="David-Palma M."/>
            <person name="Shea T."/>
            <person name="Bowers K."/>
            <person name="Mcginley-Smith S."/>
            <person name="Mohammad A.W."/>
            <person name="Gnirke A."/>
            <person name="Yurkov A.M."/>
            <person name="Nowrousian M."/>
            <person name="Sun S."/>
            <person name="Cuomo C.A."/>
            <person name="Heitman J."/>
        </authorList>
    </citation>
    <scope>NUCLEOTIDE SEQUENCE [LARGE SCALE GENOMIC DNA]</scope>
    <source>
        <strain evidence="4 5">IND107</strain>
    </source>
</reference>
<comment type="caution">
    <text evidence="4">The sequence shown here is derived from an EMBL/GenBank/DDBJ whole genome shotgun (WGS) entry which is preliminary data.</text>
</comment>
<dbReference type="InterPro" id="IPR011990">
    <property type="entry name" value="TPR-like_helical_dom_sf"/>
</dbReference>
<dbReference type="PROSITE" id="PS50005">
    <property type="entry name" value="TPR"/>
    <property type="match status" value="1"/>
</dbReference>
<dbReference type="SMART" id="SM00028">
    <property type="entry name" value="TPR"/>
    <property type="match status" value="2"/>
</dbReference>
<evidence type="ECO:0000256" key="3">
    <source>
        <dbReference type="SAM" id="MobiDB-lite"/>
    </source>
</evidence>
<gene>
    <name evidence="4" type="ORF">I308_101908</name>
</gene>
<dbReference type="Gene3D" id="3.80.10.10">
    <property type="entry name" value="Ribonuclease Inhibitor"/>
    <property type="match status" value="2"/>
</dbReference>
<evidence type="ECO:0000256" key="1">
    <source>
        <dbReference type="PROSITE-ProRule" id="PRU00339"/>
    </source>
</evidence>
<dbReference type="InterPro" id="IPR032675">
    <property type="entry name" value="LRR_dom_sf"/>
</dbReference>
<evidence type="ECO:0008006" key="6">
    <source>
        <dbReference type="Google" id="ProtNLM"/>
    </source>
</evidence>
<keyword evidence="5" id="KW-1185">Reference proteome</keyword>
<keyword evidence="2" id="KW-0175">Coiled coil</keyword>
<dbReference type="SUPFAM" id="SSF52047">
    <property type="entry name" value="RNI-like"/>
    <property type="match status" value="1"/>
</dbReference>
<dbReference type="Proteomes" id="UP000054399">
    <property type="component" value="Unassembled WGS sequence"/>
</dbReference>
<evidence type="ECO:0000313" key="5">
    <source>
        <dbReference type="Proteomes" id="UP000054399"/>
    </source>
</evidence>
<dbReference type="PANTHER" id="PTHR38926:SF72">
    <property type="entry name" value="IM:7136021-RELATED"/>
    <property type="match status" value="1"/>
</dbReference>
<dbReference type="GeneID" id="91988766"/>
<evidence type="ECO:0000256" key="2">
    <source>
        <dbReference type="SAM" id="Coils"/>
    </source>
</evidence>
<keyword evidence="1" id="KW-0802">TPR repeat</keyword>
<reference evidence="5" key="1">
    <citation type="submission" date="2015-01" db="EMBL/GenBank/DDBJ databases">
        <title>The Genome Sequence of Cryptococcus gattii MMRL2647.</title>
        <authorList>
            <consortium name="The Broad Institute Genomics Platform"/>
            <person name="Cuomo C."/>
            <person name="Litvintseva A."/>
            <person name="Chen Y."/>
            <person name="Heitman J."/>
            <person name="Sun S."/>
            <person name="Springer D."/>
            <person name="Dromer F."/>
            <person name="Young S."/>
            <person name="Zeng Q."/>
            <person name="Gargeya S."/>
            <person name="Abouelleil A."/>
            <person name="Alvarado L."/>
            <person name="Chapman S.B."/>
            <person name="Gainer-Dewar J."/>
            <person name="Goldberg J."/>
            <person name="Griggs A."/>
            <person name="Gujja S."/>
            <person name="Hansen M."/>
            <person name="Howarth C."/>
            <person name="Imamovic A."/>
            <person name="Larimer J."/>
            <person name="Murphy C."/>
            <person name="Naylor J."/>
            <person name="Pearson M."/>
            <person name="Priest M."/>
            <person name="Roberts A."/>
            <person name="Saif S."/>
            <person name="Shea T."/>
            <person name="Sykes S."/>
            <person name="Wortman J."/>
            <person name="Nusbaum C."/>
            <person name="Birren B."/>
        </authorList>
    </citation>
    <scope>NUCLEOTIDE SEQUENCE [LARGE SCALE GENOMIC DNA]</scope>
    <source>
        <strain evidence="5">IND107</strain>
    </source>
</reference>
<accession>A0ABR3BYB5</accession>
<proteinExistence type="predicted"/>
<dbReference type="InterPro" id="IPR019734">
    <property type="entry name" value="TPR_rpt"/>
</dbReference>
<evidence type="ECO:0000313" key="4">
    <source>
        <dbReference type="EMBL" id="KAL0252516.1"/>
    </source>
</evidence>
<dbReference type="EMBL" id="ATAM02000003">
    <property type="protein sequence ID" value="KAL0252516.1"/>
    <property type="molecule type" value="Genomic_DNA"/>
</dbReference>
<dbReference type="RefSeq" id="XP_066615236.1">
    <property type="nucleotide sequence ID" value="XM_066756459.1"/>
</dbReference>
<feature type="repeat" description="TPR" evidence="1">
    <location>
        <begin position="76"/>
        <end position="109"/>
    </location>
</feature>
<dbReference type="Gene3D" id="1.25.40.10">
    <property type="entry name" value="Tetratricopeptide repeat domain"/>
    <property type="match status" value="1"/>
</dbReference>
<organism evidence="4 5">
    <name type="scientific">Cryptococcus tetragattii IND107</name>
    <dbReference type="NCBI Taxonomy" id="1296105"/>
    <lineage>
        <taxon>Eukaryota</taxon>
        <taxon>Fungi</taxon>
        <taxon>Dikarya</taxon>
        <taxon>Basidiomycota</taxon>
        <taxon>Agaricomycotina</taxon>
        <taxon>Tremellomycetes</taxon>
        <taxon>Tremellales</taxon>
        <taxon>Cryptococcaceae</taxon>
        <taxon>Cryptococcus</taxon>
        <taxon>Cryptococcus gattii species complex</taxon>
    </lineage>
</organism>
<name>A0ABR3BYB5_9TREE</name>
<dbReference type="SUPFAM" id="SSF48452">
    <property type="entry name" value="TPR-like"/>
    <property type="match status" value="1"/>
</dbReference>
<feature type="region of interest" description="Disordered" evidence="3">
    <location>
        <begin position="570"/>
        <end position="616"/>
    </location>
</feature>
<feature type="coiled-coil region" evidence="2">
    <location>
        <begin position="119"/>
        <end position="156"/>
    </location>
</feature>
<sequence>MRNQQLVQQHYDIALKFMQTANYLDAWKNFDKAINFGGKSPVLLDCKAAAMSKLPEWRNHALEVTRDMITKWPKDFKGYYRQASVLYAMKAYDHAFKAINKAVDIGPTQSQNERQYKAIQELRATIIIQKAEADRLRAANDEAEAQRQAIARQAAKKARINYTHLLSRDILLTIAEQGTVDHPGFIFRMAGVCKSWRETLLNQPSLWNTIVLGKKRPDQKVTLFIERSRGRIREVKITRQLETALAEKIATSLAPYMPNVERLTISGDSLVSSVVFEHWRYFLHSVKYLRVFQVGGGFRTGENVIYDLLPPGSLSLRHFDISNFSCLLMDQAGSESNPAYIAYSRVETVSIRSTYIFLRKESAEEMLLSNFPAATSIELLNNRYIESSDEKPLVITSELPNLRSYTNNHSTSNVFKTIRAPSLQGLSVPSLRARSLKTWLSAPGLASCLTTLRSLDISSTSFTDTDILSALAFLPGLQFLNVSACPLSNAFLEGLARRPAGSDQENLCPNLIALSIAKNDQITGGPVTRFVRSRVPGGGAALVSDSDTKEQGKITTRTEVKKSVSSSFRPSARSAFGRPTKPPFVGKDSNQSIPATFPPNETCAVSQPPPPLSLPSSSTLPKIRWLNLDHCDRIDPSAISYIRKYVKFVGYSFGTPDANRIAGKGRWRWDAQWREECDTGEGGCGLRRVAGTMDQWYVYHTCEPDVVEEERSWTKVVSLATISVSFYL</sequence>
<protein>
    <recommendedName>
        <fullName evidence="6">F-box domain-containing protein</fullName>
    </recommendedName>
</protein>